<name>A0ABW1A880_9ACTN</name>
<protein>
    <submittedName>
        <fullName evidence="1">Lysine 2,3-aminomutase</fullName>
    </submittedName>
</protein>
<proteinExistence type="predicted"/>
<gene>
    <name evidence="1" type="ORF">ACFPZN_29510</name>
</gene>
<keyword evidence="2" id="KW-1185">Reference proteome</keyword>
<sequence>LHFIQCRDSDLVGKPFFAKYDPEAVWLDDLKPAFADRFPWQGPRTEGSGASRLPVV</sequence>
<dbReference type="EMBL" id="JBHSON010000046">
    <property type="protein sequence ID" value="MFC5749783.1"/>
    <property type="molecule type" value="Genomic_DNA"/>
</dbReference>
<reference evidence="2" key="1">
    <citation type="journal article" date="2019" name="Int. J. Syst. Evol. Microbiol.">
        <title>The Global Catalogue of Microorganisms (GCM) 10K type strain sequencing project: providing services to taxonomists for standard genome sequencing and annotation.</title>
        <authorList>
            <consortium name="The Broad Institute Genomics Platform"/>
            <consortium name="The Broad Institute Genome Sequencing Center for Infectious Disease"/>
            <person name="Wu L."/>
            <person name="Ma J."/>
        </authorList>
    </citation>
    <scope>NUCLEOTIDE SEQUENCE [LARGE SCALE GENOMIC DNA]</scope>
    <source>
        <strain evidence="2">KCTC 42087</strain>
    </source>
</reference>
<comment type="caution">
    <text evidence="1">The sequence shown here is derived from an EMBL/GenBank/DDBJ whole genome shotgun (WGS) entry which is preliminary data.</text>
</comment>
<dbReference type="Proteomes" id="UP001596074">
    <property type="component" value="Unassembled WGS sequence"/>
</dbReference>
<accession>A0ABW1A880</accession>
<evidence type="ECO:0000313" key="1">
    <source>
        <dbReference type="EMBL" id="MFC5749783.1"/>
    </source>
</evidence>
<evidence type="ECO:0000313" key="2">
    <source>
        <dbReference type="Proteomes" id="UP001596074"/>
    </source>
</evidence>
<organism evidence="1 2">
    <name type="scientific">Actinomadura rugatobispora</name>
    <dbReference type="NCBI Taxonomy" id="1994"/>
    <lineage>
        <taxon>Bacteria</taxon>
        <taxon>Bacillati</taxon>
        <taxon>Actinomycetota</taxon>
        <taxon>Actinomycetes</taxon>
        <taxon>Streptosporangiales</taxon>
        <taxon>Thermomonosporaceae</taxon>
        <taxon>Actinomadura</taxon>
    </lineage>
</organism>
<feature type="non-terminal residue" evidence="1">
    <location>
        <position position="1"/>
    </location>
</feature>